<protein>
    <recommendedName>
        <fullName evidence="3">DUF695 domain-containing protein</fullName>
    </recommendedName>
</protein>
<dbReference type="AlphaFoldDB" id="A0A2T2YJH9"/>
<evidence type="ECO:0000313" key="1">
    <source>
        <dbReference type="EMBL" id="PSR55666.1"/>
    </source>
</evidence>
<proteinExistence type="predicted"/>
<organism evidence="1 2">
    <name type="scientific">Adhaeribacter arboris</name>
    <dbReference type="NCBI Taxonomy" id="2072846"/>
    <lineage>
        <taxon>Bacteria</taxon>
        <taxon>Pseudomonadati</taxon>
        <taxon>Bacteroidota</taxon>
        <taxon>Cytophagia</taxon>
        <taxon>Cytophagales</taxon>
        <taxon>Hymenobacteraceae</taxon>
        <taxon>Adhaeribacter</taxon>
    </lineage>
</organism>
<accession>A0A2T2YJH9</accession>
<reference evidence="1 2" key="1">
    <citation type="submission" date="2018-03" db="EMBL/GenBank/DDBJ databases">
        <title>Adhaeribacter sp. HMF7605 Genome sequencing and assembly.</title>
        <authorList>
            <person name="Kang H."/>
            <person name="Kang J."/>
            <person name="Cha I."/>
            <person name="Kim H."/>
            <person name="Joh K."/>
        </authorList>
    </citation>
    <scope>NUCLEOTIDE SEQUENCE [LARGE SCALE GENOMIC DNA]</scope>
    <source>
        <strain evidence="1 2">HMF7605</strain>
    </source>
</reference>
<sequence length="193" mass="22867">MQDKEVINFWKWFVDNKDKLESDNYEPTILQRLDETISSWDLNWEIGPGQSKENSLTISPKGSPALLQLTEQIISKAPTVDKWEFYSTKQPKENWYLLELSHDNISVDASEWEYVLLKYKDGKIEVLVKAENLMEYDKDTKELIVEIILMNLLGERMFMERVDYFDVVEEFDSEAGITEIKYLSEHLNDKFFF</sequence>
<name>A0A2T2YJH9_9BACT</name>
<evidence type="ECO:0000313" key="2">
    <source>
        <dbReference type="Proteomes" id="UP000240357"/>
    </source>
</evidence>
<dbReference type="EMBL" id="PYFT01000001">
    <property type="protein sequence ID" value="PSR55666.1"/>
    <property type="molecule type" value="Genomic_DNA"/>
</dbReference>
<comment type="caution">
    <text evidence="1">The sequence shown here is derived from an EMBL/GenBank/DDBJ whole genome shotgun (WGS) entry which is preliminary data.</text>
</comment>
<dbReference type="OrthoDB" id="982004at2"/>
<dbReference type="Proteomes" id="UP000240357">
    <property type="component" value="Unassembled WGS sequence"/>
</dbReference>
<evidence type="ECO:0008006" key="3">
    <source>
        <dbReference type="Google" id="ProtNLM"/>
    </source>
</evidence>
<dbReference type="RefSeq" id="WP_106931847.1">
    <property type="nucleotide sequence ID" value="NZ_PYFT01000001.1"/>
</dbReference>
<keyword evidence="2" id="KW-1185">Reference proteome</keyword>
<gene>
    <name evidence="1" type="ORF">AHMF7605_20235</name>
</gene>